<keyword evidence="13" id="KW-1185">Reference proteome</keyword>
<dbReference type="InterPro" id="IPR015813">
    <property type="entry name" value="Pyrv/PenolPyrv_kinase-like_dom"/>
</dbReference>
<name>I0IN69_LEPFC</name>
<dbReference type="eggNOG" id="COG0413">
    <property type="taxonomic scope" value="Bacteria"/>
</dbReference>
<dbReference type="GO" id="GO:0005737">
    <property type="term" value="C:cytoplasm"/>
    <property type="evidence" value="ECO:0007669"/>
    <property type="project" value="UniProtKB-SubCell"/>
</dbReference>
<dbReference type="AlphaFoldDB" id="I0IN69"/>
<gene>
    <name evidence="7" type="primary">panB</name>
    <name evidence="12" type="ordered locus">LFE_1015</name>
</gene>
<protein>
    <recommendedName>
        <fullName evidence="7">3-methyl-2-oxobutanoate hydroxymethyltransferase</fullName>
        <ecNumber evidence="7">2.1.2.11</ecNumber>
    </recommendedName>
    <alternativeName>
        <fullName evidence="7">Ketopantoate hydroxymethyltransferase</fullName>
        <shortName evidence="7">KPHMT</shortName>
    </alternativeName>
</protein>
<organism evidence="12 13">
    <name type="scientific">Leptospirillum ferrooxidans (strain C2-3)</name>
    <dbReference type="NCBI Taxonomy" id="1162668"/>
    <lineage>
        <taxon>Bacteria</taxon>
        <taxon>Pseudomonadati</taxon>
        <taxon>Nitrospirota</taxon>
        <taxon>Nitrospiria</taxon>
        <taxon>Nitrospirales</taxon>
        <taxon>Nitrospiraceae</taxon>
        <taxon>Leptospirillum</taxon>
    </lineage>
</organism>
<comment type="function">
    <text evidence="6 7">Catalyzes the reversible reaction in which hydroxymethyl group from 5,10-methylenetetrahydrofolate is transferred onto alpha-ketoisovalerate to form ketopantoate.</text>
</comment>
<evidence type="ECO:0000256" key="9">
    <source>
        <dbReference type="PIRSR" id="PIRSR000388-2"/>
    </source>
</evidence>
<dbReference type="InterPro" id="IPR040442">
    <property type="entry name" value="Pyrv_kinase-like_dom_sf"/>
</dbReference>
<feature type="binding site" evidence="7 9">
    <location>
        <position position="64"/>
    </location>
    <ligand>
        <name>3-methyl-2-oxobutanoate</name>
        <dbReference type="ChEBI" id="CHEBI:11851"/>
    </ligand>
</feature>
<evidence type="ECO:0000256" key="2">
    <source>
        <dbReference type="ARBA" id="ARBA00008676"/>
    </source>
</evidence>
<dbReference type="SUPFAM" id="SSF51621">
    <property type="entry name" value="Phosphoenolpyruvate/pyruvate domain"/>
    <property type="match status" value="1"/>
</dbReference>
<dbReference type="PANTHER" id="PTHR20881:SF0">
    <property type="entry name" value="3-METHYL-2-OXOBUTANOATE HYDROXYMETHYLTRANSFERASE"/>
    <property type="match status" value="1"/>
</dbReference>
<dbReference type="Pfam" id="PF02548">
    <property type="entry name" value="Pantoate_transf"/>
    <property type="match status" value="1"/>
</dbReference>
<evidence type="ECO:0000256" key="4">
    <source>
        <dbReference type="ARBA" id="ARBA00022655"/>
    </source>
</evidence>
<dbReference type="HOGENOM" id="CLU_036645_1_0_0"/>
<feature type="binding site" evidence="7 10">
    <location>
        <position position="96"/>
    </location>
    <ligand>
        <name>Mg(2+)</name>
        <dbReference type="ChEBI" id="CHEBI:18420"/>
    </ligand>
</feature>
<evidence type="ECO:0000256" key="1">
    <source>
        <dbReference type="ARBA" id="ARBA00005033"/>
    </source>
</evidence>
<feature type="binding site" evidence="7 9">
    <location>
        <begin position="25"/>
        <end position="26"/>
    </location>
    <ligand>
        <name>3-methyl-2-oxobutanoate</name>
        <dbReference type="ChEBI" id="CHEBI:11851"/>
    </ligand>
</feature>
<dbReference type="CDD" id="cd06557">
    <property type="entry name" value="KPHMT-like"/>
    <property type="match status" value="1"/>
</dbReference>
<dbReference type="GO" id="GO:0008168">
    <property type="term" value="F:methyltransferase activity"/>
    <property type="evidence" value="ECO:0007669"/>
    <property type="project" value="UniProtKB-KW"/>
</dbReference>
<dbReference type="NCBIfam" id="TIGR00222">
    <property type="entry name" value="panB"/>
    <property type="match status" value="1"/>
</dbReference>
<dbReference type="GO" id="GO:0032259">
    <property type="term" value="P:methylation"/>
    <property type="evidence" value="ECO:0007669"/>
    <property type="project" value="UniProtKB-KW"/>
</dbReference>
<keyword evidence="5 7" id="KW-0808">Transferase</keyword>
<keyword evidence="4 7" id="KW-0566">Pantothenate biosynthesis</keyword>
<evidence type="ECO:0000313" key="13">
    <source>
        <dbReference type="Proteomes" id="UP000007382"/>
    </source>
</evidence>
<accession>I0IN69</accession>
<reference evidence="12 13" key="1">
    <citation type="journal article" date="2012" name="J. Bacteriol.">
        <title>Complete Genome Sequence of Leptospirillum ferrooxidans Strain C2-3, Isolated from a Fresh Volcanic Ash Deposit on the Island of Miyake, Japan.</title>
        <authorList>
            <person name="Fujimura R."/>
            <person name="Sato Y."/>
            <person name="Nishizawa T."/>
            <person name="Oshima K."/>
            <person name="Kim S.-W."/>
            <person name="Hattori M."/>
            <person name="Kamijo T."/>
            <person name="Ohta H."/>
        </authorList>
    </citation>
    <scope>NUCLEOTIDE SEQUENCE [LARGE SCALE GENOMIC DNA]</scope>
    <source>
        <strain evidence="12 13">C2-3</strain>
    </source>
</reference>
<dbReference type="HAMAP" id="MF_00156">
    <property type="entry name" value="PanB"/>
    <property type="match status" value="1"/>
</dbReference>
<keyword evidence="7 10" id="KW-0460">Magnesium</keyword>
<comment type="subcellular location">
    <subcellularLocation>
        <location evidence="7">Cytoplasm</location>
    </subcellularLocation>
</comment>
<dbReference type="EC" id="2.1.2.11" evidence="7"/>
<proteinExistence type="inferred from homology"/>
<dbReference type="GO" id="GO:0003864">
    <property type="term" value="F:3-methyl-2-oxobutanoate hydroxymethyltransferase activity"/>
    <property type="evidence" value="ECO:0007669"/>
    <property type="project" value="UniProtKB-UniRule"/>
</dbReference>
<evidence type="ECO:0000313" key="12">
    <source>
        <dbReference type="EMBL" id="BAM06718.1"/>
    </source>
</evidence>
<dbReference type="Proteomes" id="UP000007382">
    <property type="component" value="Chromosome"/>
</dbReference>
<evidence type="ECO:0000256" key="11">
    <source>
        <dbReference type="SAM" id="MobiDB-lite"/>
    </source>
</evidence>
<evidence type="ECO:0000256" key="6">
    <source>
        <dbReference type="ARBA" id="ARBA00056497"/>
    </source>
</evidence>
<comment type="subunit">
    <text evidence="3 7">Homodecamer; pentamer of dimers.</text>
</comment>
<reference evidence="13" key="2">
    <citation type="submission" date="2012-03" db="EMBL/GenBank/DDBJ databases">
        <title>The complete genome sequence of the pioneer microbe on fresh volcanic deposit, Leptospirillum ferrooxidans strain C2-3.</title>
        <authorList>
            <person name="Fujimura R."/>
            <person name="Sato Y."/>
            <person name="Nishizawa T."/>
            <person name="Nanba K."/>
            <person name="Oshima K."/>
            <person name="Hattori M."/>
            <person name="Kamijo T."/>
            <person name="Ohta H."/>
        </authorList>
    </citation>
    <scope>NUCLEOTIDE SEQUENCE [LARGE SCALE GENOMIC DNA]</scope>
    <source>
        <strain evidence="13">C2-3</strain>
    </source>
</reference>
<dbReference type="PIRSF" id="PIRSF000388">
    <property type="entry name" value="Pantoate_hydroxy_MeTrfase"/>
    <property type="match status" value="1"/>
</dbReference>
<evidence type="ECO:0000256" key="5">
    <source>
        <dbReference type="ARBA" id="ARBA00022679"/>
    </source>
</evidence>
<dbReference type="InterPro" id="IPR003700">
    <property type="entry name" value="Pantoate_hydroxy_MeTrfase"/>
</dbReference>
<dbReference type="GO" id="GO:0000287">
    <property type="term" value="F:magnesium ion binding"/>
    <property type="evidence" value="ECO:0007669"/>
    <property type="project" value="TreeGrafter"/>
</dbReference>
<dbReference type="Gene3D" id="3.20.20.60">
    <property type="entry name" value="Phosphoenolpyruvate-binding domains"/>
    <property type="match status" value="1"/>
</dbReference>
<dbReference type="FunFam" id="3.20.20.60:FF:000003">
    <property type="entry name" value="3-methyl-2-oxobutanoate hydroxymethyltransferase"/>
    <property type="match status" value="1"/>
</dbReference>
<feature type="binding site" evidence="7 10">
    <location>
        <position position="25"/>
    </location>
    <ligand>
        <name>Mg(2+)</name>
        <dbReference type="ChEBI" id="CHEBI:18420"/>
    </ligand>
</feature>
<dbReference type="UniPathway" id="UPA00028">
    <property type="reaction ID" value="UER00003"/>
</dbReference>
<feature type="region of interest" description="Disordered" evidence="11">
    <location>
        <begin position="235"/>
        <end position="260"/>
    </location>
</feature>
<dbReference type="KEGG" id="lfc:LFE_1015"/>
<dbReference type="PATRIC" id="fig|1162668.3.peg.1175"/>
<sequence>MVTAYDAMEARLLSGAEIDIALVGDSLGNIVQGHDSTLPVTVEEMLYHTRCVRRGLDGPFLVTDMPFLSYNTSQKEAITNAGKMIKEGGANGVKLEGGAEISSLVRAMTRAMIPVMGHVGLKPQSINMTGGYKVQGKDLQGARQVIADAVAIEQAGAFAIVLEGIPPDVARAITSRLSIPTIGIGAGIHVDGQVLVFHDLVGWSDRPLPRFVRPFGSVGLEARKAVLAFSESVRNHSFPSPEESYPETAIPPGEILPRKE</sequence>
<dbReference type="NCBIfam" id="NF001452">
    <property type="entry name" value="PRK00311.1"/>
    <property type="match status" value="1"/>
</dbReference>
<keyword evidence="7 10" id="KW-0479">Metal-binding</keyword>
<comment type="cofactor">
    <cofactor evidence="7 10">
        <name>Mg(2+)</name>
        <dbReference type="ChEBI" id="CHEBI:18420"/>
    </cofactor>
    <text evidence="7 10">Binds 1 Mg(2+) ion per subunit.</text>
</comment>
<feature type="active site" description="Proton acceptor" evidence="7 8">
    <location>
        <position position="163"/>
    </location>
</feature>
<comment type="catalytic activity">
    <reaction evidence="7">
        <text>(6R)-5,10-methylene-5,6,7,8-tetrahydrofolate + 3-methyl-2-oxobutanoate + H2O = 2-dehydropantoate + (6S)-5,6,7,8-tetrahydrofolate</text>
        <dbReference type="Rhea" id="RHEA:11824"/>
        <dbReference type="ChEBI" id="CHEBI:11561"/>
        <dbReference type="ChEBI" id="CHEBI:11851"/>
        <dbReference type="ChEBI" id="CHEBI:15377"/>
        <dbReference type="ChEBI" id="CHEBI:15636"/>
        <dbReference type="ChEBI" id="CHEBI:57453"/>
        <dbReference type="EC" id="2.1.2.11"/>
    </reaction>
</comment>
<dbReference type="STRING" id="1162668.LFE_1015"/>
<evidence type="ECO:0000256" key="7">
    <source>
        <dbReference type="HAMAP-Rule" id="MF_00156"/>
    </source>
</evidence>
<dbReference type="EMBL" id="AP012342">
    <property type="protein sequence ID" value="BAM06718.1"/>
    <property type="molecule type" value="Genomic_DNA"/>
</dbReference>
<evidence type="ECO:0000256" key="8">
    <source>
        <dbReference type="PIRSR" id="PIRSR000388-1"/>
    </source>
</evidence>
<dbReference type="PANTHER" id="PTHR20881">
    <property type="entry name" value="3-METHYL-2-OXOBUTANOATE HYDROXYMETHYLTRANSFERASE"/>
    <property type="match status" value="1"/>
</dbReference>
<dbReference type="GO" id="GO:0015940">
    <property type="term" value="P:pantothenate biosynthetic process"/>
    <property type="evidence" value="ECO:0007669"/>
    <property type="project" value="UniProtKB-UniRule"/>
</dbReference>
<comment type="similarity">
    <text evidence="2 7">Belongs to the PanB family.</text>
</comment>
<keyword evidence="12" id="KW-0489">Methyltransferase</keyword>
<evidence type="ECO:0000256" key="10">
    <source>
        <dbReference type="PIRSR" id="PIRSR000388-3"/>
    </source>
</evidence>
<keyword evidence="7" id="KW-0963">Cytoplasm</keyword>
<evidence type="ECO:0000256" key="3">
    <source>
        <dbReference type="ARBA" id="ARBA00011424"/>
    </source>
</evidence>
<feature type="binding site" evidence="7 9">
    <location>
        <position position="94"/>
    </location>
    <ligand>
        <name>3-methyl-2-oxobutanoate</name>
        <dbReference type="ChEBI" id="CHEBI:11851"/>
    </ligand>
</feature>
<feature type="binding site" evidence="7 10">
    <location>
        <position position="64"/>
    </location>
    <ligand>
        <name>Mg(2+)</name>
        <dbReference type="ChEBI" id="CHEBI:18420"/>
    </ligand>
</feature>
<comment type="pathway">
    <text evidence="1 7">Cofactor biosynthesis; (R)-pantothenate biosynthesis; (R)-pantoate from 3-methyl-2-oxobutanoate: step 1/2.</text>
</comment>